<dbReference type="InterPro" id="IPR036034">
    <property type="entry name" value="PDZ_sf"/>
</dbReference>
<dbReference type="Gene3D" id="2.30.29.30">
    <property type="entry name" value="Pleckstrin-homology domain (PH domain)/Phosphotyrosine-binding domain (PTB)"/>
    <property type="match status" value="1"/>
</dbReference>
<dbReference type="Gene3D" id="2.30.42.10">
    <property type="match status" value="1"/>
</dbReference>
<feature type="compositionally biased region" description="Acidic residues" evidence="1">
    <location>
        <begin position="88"/>
        <end position="101"/>
    </location>
</feature>
<dbReference type="SMART" id="SM00228">
    <property type="entry name" value="PDZ"/>
    <property type="match status" value="1"/>
</dbReference>
<dbReference type="InterPro" id="IPR011993">
    <property type="entry name" value="PH-like_dom_sf"/>
</dbReference>
<keyword evidence="4" id="KW-1185">Reference proteome</keyword>
<dbReference type="InterPro" id="IPR051566">
    <property type="entry name" value="CNKSR"/>
</dbReference>
<name>A0ABD1KGV9_9TELE</name>
<dbReference type="EMBL" id="JBHFQA010000005">
    <property type="protein sequence ID" value="KAL2098455.1"/>
    <property type="molecule type" value="Genomic_DNA"/>
</dbReference>
<sequence length="329" mass="37273">MRGIEIISTGSSNHYVTGTVAESPADFCEKILAGDEVVQVNDQIVVGWSRKNLVKKLSENPNGVTLVLKKVPVSIKRKEKPPEIDPEKEGEEEEEEEEEEDEKRHSIFERVAASVRSLSFRSAVHGPEAQRLMGQEGSENPSDSSVDETGRNTPLNHKGAESEELEVSGLTVGGLEVQVPLERRTPSPCPFPRALEHSRSSISSCPEMGGQREERDAKKSSTKGKTTAMSRRRVSCRELGRPDCDGWLWKKRKETSMFMTQKWQRFWFVLKTLYWYNSQQEEKAEGLVQIGSYSIESAGEHKRKYVFKMCHQRFQNVFFAADNVTDMSK</sequence>
<evidence type="ECO:0000313" key="4">
    <source>
        <dbReference type="Proteomes" id="UP001591681"/>
    </source>
</evidence>
<dbReference type="InterPro" id="IPR001849">
    <property type="entry name" value="PH_domain"/>
</dbReference>
<feature type="region of interest" description="Disordered" evidence="1">
    <location>
        <begin position="77"/>
        <end position="105"/>
    </location>
</feature>
<dbReference type="Proteomes" id="UP001591681">
    <property type="component" value="Unassembled WGS sequence"/>
</dbReference>
<proteinExistence type="predicted"/>
<dbReference type="PANTHER" id="PTHR12844:SF10">
    <property type="entry name" value="CONNECTOR ENHANCER OF KINASE SUPPRESSOR OF RAS 1"/>
    <property type="match status" value="1"/>
</dbReference>
<dbReference type="SUPFAM" id="SSF50156">
    <property type="entry name" value="PDZ domain-like"/>
    <property type="match status" value="1"/>
</dbReference>
<dbReference type="Pfam" id="PF00169">
    <property type="entry name" value="PH"/>
    <property type="match status" value="1"/>
</dbReference>
<dbReference type="PROSITE" id="PS50106">
    <property type="entry name" value="PDZ"/>
    <property type="match status" value="1"/>
</dbReference>
<protein>
    <recommendedName>
        <fullName evidence="2">PDZ domain-containing protein</fullName>
    </recommendedName>
</protein>
<feature type="domain" description="PDZ" evidence="2">
    <location>
        <begin position="1"/>
        <end position="72"/>
    </location>
</feature>
<feature type="compositionally biased region" description="Basic and acidic residues" evidence="1">
    <location>
        <begin position="210"/>
        <end position="219"/>
    </location>
</feature>
<dbReference type="InterPro" id="IPR001478">
    <property type="entry name" value="PDZ"/>
</dbReference>
<comment type="caution">
    <text evidence="3">The sequence shown here is derived from an EMBL/GenBank/DDBJ whole genome shotgun (WGS) entry which is preliminary data.</text>
</comment>
<dbReference type="AlphaFoldDB" id="A0ABD1KGV9"/>
<reference evidence="3 4" key="1">
    <citation type="submission" date="2024-09" db="EMBL/GenBank/DDBJ databases">
        <title>A chromosome-level genome assembly of Gray's grenadier anchovy, Coilia grayii.</title>
        <authorList>
            <person name="Fu Z."/>
        </authorList>
    </citation>
    <scope>NUCLEOTIDE SEQUENCE [LARGE SCALE GENOMIC DNA]</scope>
    <source>
        <strain evidence="3">G4</strain>
        <tissue evidence="3">Muscle</tissue>
    </source>
</reference>
<feature type="region of interest" description="Disordered" evidence="1">
    <location>
        <begin position="129"/>
        <end position="234"/>
    </location>
</feature>
<evidence type="ECO:0000256" key="1">
    <source>
        <dbReference type="SAM" id="MobiDB-lite"/>
    </source>
</evidence>
<gene>
    <name evidence="3" type="ORF">ACEWY4_004935</name>
</gene>
<dbReference type="PANTHER" id="PTHR12844">
    <property type="entry name" value="CONNECTOR ENCHANCER OF KINASE SUPPRESSOR OF RAS"/>
    <property type="match status" value="1"/>
</dbReference>
<evidence type="ECO:0000259" key="2">
    <source>
        <dbReference type="PROSITE" id="PS50106"/>
    </source>
</evidence>
<organism evidence="3 4">
    <name type="scientific">Coilia grayii</name>
    <name type="common">Gray's grenadier anchovy</name>
    <dbReference type="NCBI Taxonomy" id="363190"/>
    <lineage>
        <taxon>Eukaryota</taxon>
        <taxon>Metazoa</taxon>
        <taxon>Chordata</taxon>
        <taxon>Craniata</taxon>
        <taxon>Vertebrata</taxon>
        <taxon>Euteleostomi</taxon>
        <taxon>Actinopterygii</taxon>
        <taxon>Neopterygii</taxon>
        <taxon>Teleostei</taxon>
        <taxon>Clupei</taxon>
        <taxon>Clupeiformes</taxon>
        <taxon>Clupeoidei</taxon>
        <taxon>Engraulidae</taxon>
        <taxon>Coilinae</taxon>
        <taxon>Coilia</taxon>
    </lineage>
</organism>
<dbReference type="SUPFAM" id="SSF50729">
    <property type="entry name" value="PH domain-like"/>
    <property type="match status" value="1"/>
</dbReference>
<dbReference type="CDD" id="cd06748">
    <property type="entry name" value="PDZ_CNK1_2_3-like"/>
    <property type="match status" value="1"/>
</dbReference>
<accession>A0ABD1KGV9</accession>
<evidence type="ECO:0000313" key="3">
    <source>
        <dbReference type="EMBL" id="KAL2098455.1"/>
    </source>
</evidence>